<feature type="non-terminal residue" evidence="3">
    <location>
        <position position="187"/>
    </location>
</feature>
<dbReference type="AlphaFoldDB" id="A0A699UYH1"/>
<sequence>EVKEDLETDQIDMHSYENSLKLVTNREELLTSKINELFKLTGALYLQVNDMNTLNDIDVESPHPRHPPRNSSFYNLRFLVVTSCVQLKYLFTLNVAKSLSKLEYMDIFGCPIIEVIHTENDGSDIIKFSNLKYLRLAELPNLLSFCDNVNVIELPSLVELQLVGLQNLTSIYPSSASSSVSSNISRV</sequence>
<dbReference type="PANTHER" id="PTHR33463">
    <property type="entry name" value="NB-ARC DOMAIN-CONTAINING PROTEIN-RELATED"/>
    <property type="match status" value="1"/>
</dbReference>
<accession>A0A699UYH1</accession>
<protein>
    <submittedName>
        <fullName evidence="3">NB-ARC domains-containing protein</fullName>
    </submittedName>
</protein>
<dbReference type="InterPro" id="IPR057135">
    <property type="entry name" value="At4g27190-like_LRR"/>
</dbReference>
<feature type="non-terminal residue" evidence="3">
    <location>
        <position position="1"/>
    </location>
</feature>
<dbReference type="Pfam" id="PF23247">
    <property type="entry name" value="LRR_RPS2"/>
    <property type="match status" value="1"/>
</dbReference>
<proteinExistence type="predicted"/>
<feature type="domain" description="Disease resistance protein At4g27190-like leucine-rich repeats" evidence="2">
    <location>
        <begin position="64"/>
        <end position="179"/>
    </location>
</feature>
<dbReference type="EMBL" id="BKCJ011357328">
    <property type="protein sequence ID" value="GFD25024.1"/>
    <property type="molecule type" value="Genomic_DNA"/>
</dbReference>
<gene>
    <name evidence="3" type="ORF">Tci_896993</name>
</gene>
<comment type="caution">
    <text evidence="3">The sequence shown here is derived from an EMBL/GenBank/DDBJ whole genome shotgun (WGS) entry which is preliminary data.</text>
</comment>
<dbReference type="PANTHER" id="PTHR33463:SF218">
    <property type="entry name" value="DISEASE RESISTANCE PROTEIN RPS2-LIKE"/>
    <property type="match status" value="1"/>
</dbReference>
<evidence type="ECO:0000313" key="3">
    <source>
        <dbReference type="EMBL" id="GFD25024.1"/>
    </source>
</evidence>
<dbReference type="InterPro" id="IPR050905">
    <property type="entry name" value="Plant_NBS-LRR"/>
</dbReference>
<evidence type="ECO:0000256" key="1">
    <source>
        <dbReference type="ARBA" id="ARBA00022821"/>
    </source>
</evidence>
<reference evidence="3" key="1">
    <citation type="journal article" date="2019" name="Sci. Rep.">
        <title>Draft genome of Tanacetum cinerariifolium, the natural source of mosquito coil.</title>
        <authorList>
            <person name="Yamashiro T."/>
            <person name="Shiraishi A."/>
            <person name="Satake H."/>
            <person name="Nakayama K."/>
        </authorList>
    </citation>
    <scope>NUCLEOTIDE SEQUENCE</scope>
</reference>
<name>A0A699UYH1_TANCI</name>
<dbReference type="Gene3D" id="3.80.10.10">
    <property type="entry name" value="Ribonuclease Inhibitor"/>
    <property type="match status" value="1"/>
</dbReference>
<dbReference type="InterPro" id="IPR032675">
    <property type="entry name" value="LRR_dom_sf"/>
</dbReference>
<evidence type="ECO:0000259" key="2">
    <source>
        <dbReference type="Pfam" id="PF23247"/>
    </source>
</evidence>
<organism evidence="3">
    <name type="scientific">Tanacetum cinerariifolium</name>
    <name type="common">Dalmatian daisy</name>
    <name type="synonym">Chrysanthemum cinerariifolium</name>
    <dbReference type="NCBI Taxonomy" id="118510"/>
    <lineage>
        <taxon>Eukaryota</taxon>
        <taxon>Viridiplantae</taxon>
        <taxon>Streptophyta</taxon>
        <taxon>Embryophyta</taxon>
        <taxon>Tracheophyta</taxon>
        <taxon>Spermatophyta</taxon>
        <taxon>Magnoliopsida</taxon>
        <taxon>eudicotyledons</taxon>
        <taxon>Gunneridae</taxon>
        <taxon>Pentapetalae</taxon>
        <taxon>asterids</taxon>
        <taxon>campanulids</taxon>
        <taxon>Asterales</taxon>
        <taxon>Asteraceae</taxon>
        <taxon>Asteroideae</taxon>
        <taxon>Anthemideae</taxon>
        <taxon>Anthemidinae</taxon>
        <taxon>Tanacetum</taxon>
    </lineage>
</organism>
<keyword evidence="1" id="KW-0611">Plant defense</keyword>
<dbReference type="SUPFAM" id="SSF52047">
    <property type="entry name" value="RNI-like"/>
    <property type="match status" value="1"/>
</dbReference>